<organism evidence="1 2">
    <name type="scientific">Gossypium arboreum</name>
    <name type="common">Tree cotton</name>
    <name type="synonym">Gossypium nanking</name>
    <dbReference type="NCBI Taxonomy" id="29729"/>
    <lineage>
        <taxon>Eukaryota</taxon>
        <taxon>Viridiplantae</taxon>
        <taxon>Streptophyta</taxon>
        <taxon>Embryophyta</taxon>
        <taxon>Tracheophyta</taxon>
        <taxon>Spermatophyta</taxon>
        <taxon>Magnoliopsida</taxon>
        <taxon>eudicotyledons</taxon>
        <taxon>Gunneridae</taxon>
        <taxon>Pentapetalae</taxon>
        <taxon>rosids</taxon>
        <taxon>malvids</taxon>
        <taxon>Malvales</taxon>
        <taxon>Malvaceae</taxon>
        <taxon>Malvoideae</taxon>
        <taxon>Gossypium</taxon>
    </lineage>
</organism>
<reference evidence="2" key="1">
    <citation type="submission" date="2014-09" db="EMBL/GenBank/DDBJ databases">
        <authorList>
            <person name="Mudge J."/>
            <person name="Ramaraj T."/>
            <person name="Lindquist I.E."/>
            <person name="Bharti A.K."/>
            <person name="Sundararajan A."/>
            <person name="Cameron C.T."/>
            <person name="Woodward J.E."/>
            <person name="May G.D."/>
            <person name="Brubaker C."/>
            <person name="Broadhvest J."/>
            <person name="Wilkins T.A."/>
        </authorList>
    </citation>
    <scope>NUCLEOTIDE SEQUENCE</scope>
    <source>
        <strain evidence="2">cv. AKA8401</strain>
    </source>
</reference>
<protein>
    <submittedName>
        <fullName evidence="1">3-(3-hydroxy-phenyl)propionate/3-hydroxycinnamic acid hydroxylase</fullName>
    </submittedName>
</protein>
<dbReference type="AlphaFoldDB" id="A0A0B0NKU7"/>
<name>A0A0B0NKU7_GOSAR</name>
<accession>A0A0B0NKU7</accession>
<dbReference type="EMBL" id="KN399654">
    <property type="protein sequence ID" value="KHG13460.1"/>
    <property type="molecule type" value="Genomic_DNA"/>
</dbReference>
<evidence type="ECO:0000313" key="1">
    <source>
        <dbReference type="EMBL" id="KHG13460.1"/>
    </source>
</evidence>
<proteinExistence type="predicted"/>
<evidence type="ECO:0000313" key="2">
    <source>
        <dbReference type="Proteomes" id="UP000032142"/>
    </source>
</evidence>
<dbReference type="Proteomes" id="UP000032142">
    <property type="component" value="Unassembled WGS sequence"/>
</dbReference>
<keyword evidence="2" id="KW-1185">Reference proteome</keyword>
<gene>
    <name evidence="1" type="ORF">F383_20584</name>
</gene>
<sequence length="85" mass="9198">MITLQVVQCHQASIRNQGTSAASITLSPDAFGVASLNVGASKGGKKPWWIALFCPHRQVHGRVSRPYVTYSLPHGRVVRPCVPCT</sequence>